<keyword evidence="2" id="KW-0645">Protease</keyword>
<dbReference type="PANTHER" id="PTHR12917:SF1">
    <property type="entry name" value="AT13091P"/>
    <property type="match status" value="1"/>
</dbReference>
<accession>A0A1E7FL83</accession>
<dbReference type="GO" id="GO:0004190">
    <property type="term" value="F:aspartic-type endopeptidase activity"/>
    <property type="evidence" value="ECO:0007669"/>
    <property type="project" value="UniProtKB-KW"/>
</dbReference>
<evidence type="ECO:0000256" key="2">
    <source>
        <dbReference type="ARBA" id="ARBA00022670"/>
    </source>
</evidence>
<dbReference type="PANTHER" id="PTHR12917">
    <property type="entry name" value="ASPARTYL PROTEASE DDI-RELATED"/>
    <property type="match status" value="1"/>
</dbReference>
<dbReference type="AlphaFoldDB" id="A0A1E7FL83"/>
<dbReference type="InterPro" id="IPR021109">
    <property type="entry name" value="Peptidase_aspartic_dom_sf"/>
</dbReference>
<proteinExistence type="inferred from homology"/>
<evidence type="ECO:0000256" key="5">
    <source>
        <dbReference type="SAM" id="MobiDB-lite"/>
    </source>
</evidence>
<feature type="region of interest" description="Disordered" evidence="5">
    <location>
        <begin position="94"/>
        <end position="118"/>
    </location>
</feature>
<name>A0A1E7FL83_9STRA</name>
<keyword evidence="3" id="KW-0064">Aspartyl protease</keyword>
<feature type="compositionally biased region" description="Basic and acidic residues" evidence="5">
    <location>
        <begin position="94"/>
        <end position="104"/>
    </location>
</feature>
<dbReference type="GO" id="GO:0006508">
    <property type="term" value="P:proteolysis"/>
    <property type="evidence" value="ECO:0007669"/>
    <property type="project" value="UniProtKB-KW"/>
</dbReference>
<keyword evidence="7" id="KW-1185">Reference proteome</keyword>
<dbReference type="InParanoid" id="A0A1E7FL83"/>
<evidence type="ECO:0000256" key="3">
    <source>
        <dbReference type="ARBA" id="ARBA00022750"/>
    </source>
</evidence>
<evidence type="ECO:0000256" key="4">
    <source>
        <dbReference type="ARBA" id="ARBA00022801"/>
    </source>
</evidence>
<keyword evidence="4" id="KW-0378">Hydrolase</keyword>
<dbReference type="Gene3D" id="2.40.70.10">
    <property type="entry name" value="Acid Proteases"/>
    <property type="match status" value="1"/>
</dbReference>
<gene>
    <name evidence="6" type="ORF">FRACYDRAFT_274932</name>
</gene>
<evidence type="ECO:0000313" key="6">
    <source>
        <dbReference type="EMBL" id="OEU18921.1"/>
    </source>
</evidence>
<comment type="similarity">
    <text evidence="1">Belongs to the DDI1 family.</text>
</comment>
<protein>
    <submittedName>
        <fullName evidence="6">Uncharacterized protein</fullName>
    </submittedName>
</protein>
<dbReference type="OrthoDB" id="43379at2759"/>
<organism evidence="6 7">
    <name type="scientific">Fragilariopsis cylindrus CCMP1102</name>
    <dbReference type="NCBI Taxonomy" id="635003"/>
    <lineage>
        <taxon>Eukaryota</taxon>
        <taxon>Sar</taxon>
        <taxon>Stramenopiles</taxon>
        <taxon>Ochrophyta</taxon>
        <taxon>Bacillariophyta</taxon>
        <taxon>Bacillariophyceae</taxon>
        <taxon>Bacillariophycidae</taxon>
        <taxon>Bacillariales</taxon>
        <taxon>Bacillariaceae</taxon>
        <taxon>Fragilariopsis</taxon>
    </lineage>
</organism>
<evidence type="ECO:0000313" key="7">
    <source>
        <dbReference type="Proteomes" id="UP000095751"/>
    </source>
</evidence>
<dbReference type="Proteomes" id="UP000095751">
    <property type="component" value="Unassembled WGS sequence"/>
</dbReference>
<dbReference type="EMBL" id="KV784356">
    <property type="protein sequence ID" value="OEU18921.1"/>
    <property type="molecule type" value="Genomic_DNA"/>
</dbReference>
<dbReference type="KEGG" id="fcy:FRACYDRAFT_274932"/>
<sequence>MDDAALPSAGQMNTSNGDDSEAPPSPKDMDFLLGLDMLKRFNCSIDLMDSKLKFRLGSTILETPFLHEKDLDASKGGTKGFNATLANEELIEAQRRYDAKKDDSSNNNKGGDNDTMEE</sequence>
<reference evidence="6 7" key="1">
    <citation type="submission" date="2016-09" db="EMBL/GenBank/DDBJ databases">
        <title>Extensive genetic diversity and differential bi-allelic expression allows diatom success in the polar Southern Ocean.</title>
        <authorList>
            <consortium name="DOE Joint Genome Institute"/>
            <person name="Mock T."/>
            <person name="Otillar R.P."/>
            <person name="Strauss J."/>
            <person name="Dupont C."/>
            <person name="Frickenhaus S."/>
            <person name="Maumus F."/>
            <person name="Mcmullan M."/>
            <person name="Sanges R."/>
            <person name="Schmutz J."/>
            <person name="Toseland A."/>
            <person name="Valas R."/>
            <person name="Veluchamy A."/>
            <person name="Ward B.J."/>
            <person name="Allen A."/>
            <person name="Barry K."/>
            <person name="Falciatore A."/>
            <person name="Ferrante M."/>
            <person name="Fortunato A.E."/>
            <person name="Gloeckner G."/>
            <person name="Gruber A."/>
            <person name="Hipkin R."/>
            <person name="Janech M."/>
            <person name="Kroth P."/>
            <person name="Leese F."/>
            <person name="Lindquist E."/>
            <person name="Lyon B.R."/>
            <person name="Martin J."/>
            <person name="Mayer C."/>
            <person name="Parker M."/>
            <person name="Quesneville H."/>
            <person name="Raymond J."/>
            <person name="Uhlig C."/>
            <person name="Valentin K.U."/>
            <person name="Worden A.Z."/>
            <person name="Armbrust E.V."/>
            <person name="Bowler C."/>
            <person name="Green B."/>
            <person name="Moulton V."/>
            <person name="Van Oosterhout C."/>
            <person name="Grigoriev I."/>
        </authorList>
    </citation>
    <scope>NUCLEOTIDE SEQUENCE [LARGE SCALE GENOMIC DNA]</scope>
    <source>
        <strain evidence="6 7">CCMP1102</strain>
    </source>
</reference>
<feature type="region of interest" description="Disordered" evidence="5">
    <location>
        <begin position="1"/>
        <end position="29"/>
    </location>
</feature>
<evidence type="ECO:0000256" key="1">
    <source>
        <dbReference type="ARBA" id="ARBA00009136"/>
    </source>
</evidence>